<evidence type="ECO:0000256" key="1">
    <source>
        <dbReference type="ARBA" id="ARBA00009437"/>
    </source>
</evidence>
<keyword evidence="4" id="KW-0804">Transcription</keyword>
<dbReference type="FunFam" id="1.10.10.10:FF:000001">
    <property type="entry name" value="LysR family transcriptional regulator"/>
    <property type="match status" value="1"/>
</dbReference>
<dbReference type="PANTHER" id="PTHR30126">
    <property type="entry name" value="HTH-TYPE TRANSCRIPTIONAL REGULATOR"/>
    <property type="match status" value="1"/>
</dbReference>
<dbReference type="Pfam" id="PF03466">
    <property type="entry name" value="LysR_substrate"/>
    <property type="match status" value="1"/>
</dbReference>
<evidence type="ECO:0000313" key="7">
    <source>
        <dbReference type="Proteomes" id="UP000275579"/>
    </source>
</evidence>
<dbReference type="PRINTS" id="PR00039">
    <property type="entry name" value="HTHLYSR"/>
</dbReference>
<dbReference type="InterPro" id="IPR036390">
    <property type="entry name" value="WH_DNA-bd_sf"/>
</dbReference>
<dbReference type="Gene3D" id="3.40.190.10">
    <property type="entry name" value="Periplasmic binding protein-like II"/>
    <property type="match status" value="2"/>
</dbReference>
<proteinExistence type="inferred from homology"/>
<dbReference type="AlphaFoldDB" id="A0A3S9YES8"/>
<reference evidence="6 7" key="1">
    <citation type="submission" date="2018-04" db="EMBL/GenBank/DDBJ databases">
        <title>Complete genome sequences of Streptomyces lydicus strain WYEC and characterization of antagonistic properties of biological control agents.</title>
        <authorList>
            <person name="Mariita R.M."/>
            <person name="Sello J.K."/>
        </authorList>
    </citation>
    <scope>NUCLEOTIDE SEQUENCE [LARGE SCALE GENOMIC DNA]</scope>
    <source>
        <strain evidence="6 7">WYEC 108</strain>
    </source>
</reference>
<accession>A0A3S9YES8</accession>
<evidence type="ECO:0000256" key="4">
    <source>
        <dbReference type="ARBA" id="ARBA00023163"/>
    </source>
</evidence>
<dbReference type="Proteomes" id="UP000275579">
    <property type="component" value="Chromosome"/>
</dbReference>
<gene>
    <name evidence="6" type="ORF">DDE74_22940</name>
</gene>
<dbReference type="SUPFAM" id="SSF46785">
    <property type="entry name" value="Winged helix' DNA-binding domain"/>
    <property type="match status" value="1"/>
</dbReference>
<name>A0A3S9YES8_9ACTN</name>
<dbReference type="PANTHER" id="PTHR30126:SF39">
    <property type="entry name" value="HTH-TYPE TRANSCRIPTIONAL REGULATOR CYSL"/>
    <property type="match status" value="1"/>
</dbReference>
<comment type="similarity">
    <text evidence="1">Belongs to the LysR transcriptional regulatory family.</text>
</comment>
<dbReference type="InterPro" id="IPR005119">
    <property type="entry name" value="LysR_subst-bd"/>
</dbReference>
<feature type="domain" description="HTH lysR-type" evidence="5">
    <location>
        <begin position="3"/>
        <end position="60"/>
    </location>
</feature>
<dbReference type="Gene3D" id="1.10.10.10">
    <property type="entry name" value="Winged helix-like DNA-binding domain superfamily/Winged helix DNA-binding domain"/>
    <property type="match status" value="1"/>
</dbReference>
<dbReference type="GO" id="GO:0003700">
    <property type="term" value="F:DNA-binding transcription factor activity"/>
    <property type="evidence" value="ECO:0007669"/>
    <property type="project" value="InterPro"/>
</dbReference>
<keyword evidence="2" id="KW-0805">Transcription regulation</keyword>
<dbReference type="RefSeq" id="WP_127152421.1">
    <property type="nucleotide sequence ID" value="NZ_CP029042.1"/>
</dbReference>
<dbReference type="EMBL" id="CP029042">
    <property type="protein sequence ID" value="AZS73425.1"/>
    <property type="molecule type" value="Genomic_DNA"/>
</dbReference>
<evidence type="ECO:0000313" key="6">
    <source>
        <dbReference type="EMBL" id="AZS73425.1"/>
    </source>
</evidence>
<dbReference type="InterPro" id="IPR000847">
    <property type="entry name" value="LysR_HTH_N"/>
</dbReference>
<keyword evidence="3" id="KW-0238">DNA-binding</keyword>
<dbReference type="SUPFAM" id="SSF53850">
    <property type="entry name" value="Periplasmic binding protein-like II"/>
    <property type="match status" value="1"/>
</dbReference>
<evidence type="ECO:0000256" key="3">
    <source>
        <dbReference type="ARBA" id="ARBA00023125"/>
    </source>
</evidence>
<organism evidence="6 7">
    <name type="scientific">Streptomyces lydicus</name>
    <dbReference type="NCBI Taxonomy" id="47763"/>
    <lineage>
        <taxon>Bacteria</taxon>
        <taxon>Bacillati</taxon>
        <taxon>Actinomycetota</taxon>
        <taxon>Actinomycetes</taxon>
        <taxon>Kitasatosporales</taxon>
        <taxon>Streptomycetaceae</taxon>
        <taxon>Streptomyces</taxon>
    </lineage>
</organism>
<dbReference type="InterPro" id="IPR036388">
    <property type="entry name" value="WH-like_DNA-bd_sf"/>
</dbReference>
<dbReference type="Pfam" id="PF00126">
    <property type="entry name" value="HTH_1"/>
    <property type="match status" value="1"/>
</dbReference>
<evidence type="ECO:0000259" key="5">
    <source>
        <dbReference type="PROSITE" id="PS50931"/>
    </source>
</evidence>
<dbReference type="PROSITE" id="PS50931">
    <property type="entry name" value="HTH_LYSR"/>
    <property type="match status" value="1"/>
</dbReference>
<dbReference type="GO" id="GO:0000976">
    <property type="term" value="F:transcription cis-regulatory region binding"/>
    <property type="evidence" value="ECO:0007669"/>
    <property type="project" value="TreeGrafter"/>
</dbReference>
<protein>
    <submittedName>
        <fullName evidence="6">LysR family transcriptional regulator</fullName>
    </submittedName>
</protein>
<evidence type="ECO:0000256" key="2">
    <source>
        <dbReference type="ARBA" id="ARBA00023015"/>
    </source>
</evidence>
<sequence>MKLNLHRLWVFEQVVACGGFSAAARKLYMSQPSVSQHVHKLEVSLRTTLIDRSGPRLRLTAQGEVLLQYAQQISSLAQEVAAAIDRVSGAPAGRLVVGGTSTYSSHLLLPVFGRFAELFPGVERQLRTGNTTEILRQLADGEVRLAVLPGYQGGASPHHRMEPILEEQLLLVAPPGHPLAGRAATPADLAQQRFLFREEGSATRRAQGDALALWGLPPSRCPGVTGNETLKQAVIADLGIAVMPQRCVAQELRDGHLALLRPDPGLPACTIVLATSRETALSPAEQEFARLLRTMSDAASDA</sequence>